<proteinExistence type="predicted"/>
<keyword evidence="2" id="KW-1185">Reference proteome</keyword>
<dbReference type="AlphaFoldDB" id="A0ABD0Q4U0"/>
<comment type="caution">
    <text evidence="1">The sequence shown here is derived from an EMBL/GenBank/DDBJ whole genome shotgun (WGS) entry which is preliminary data.</text>
</comment>
<feature type="non-terminal residue" evidence="1">
    <location>
        <position position="55"/>
    </location>
</feature>
<evidence type="ECO:0000313" key="2">
    <source>
        <dbReference type="Proteomes" id="UP001529510"/>
    </source>
</evidence>
<name>A0ABD0Q4U0_CIRMR</name>
<gene>
    <name evidence="1" type="ORF">M9458_023711</name>
</gene>
<reference evidence="1 2" key="1">
    <citation type="submission" date="2024-05" db="EMBL/GenBank/DDBJ databases">
        <title>Genome sequencing and assembly of Indian major carp, Cirrhinus mrigala (Hamilton, 1822).</title>
        <authorList>
            <person name="Mohindra V."/>
            <person name="Chowdhury L.M."/>
            <person name="Lal K."/>
            <person name="Jena J.K."/>
        </authorList>
    </citation>
    <scope>NUCLEOTIDE SEQUENCE [LARGE SCALE GENOMIC DNA]</scope>
    <source>
        <strain evidence="1">CM1030</strain>
        <tissue evidence="1">Blood</tissue>
    </source>
</reference>
<evidence type="ECO:0000313" key="1">
    <source>
        <dbReference type="EMBL" id="KAL0181305.1"/>
    </source>
</evidence>
<sequence>LTKVRRVSSRSSWPFLVLYSSRSHVWWTVLGRTETWRRSSCRWRKTQTAAPSYSK</sequence>
<organism evidence="1 2">
    <name type="scientific">Cirrhinus mrigala</name>
    <name type="common">Mrigala</name>
    <dbReference type="NCBI Taxonomy" id="683832"/>
    <lineage>
        <taxon>Eukaryota</taxon>
        <taxon>Metazoa</taxon>
        <taxon>Chordata</taxon>
        <taxon>Craniata</taxon>
        <taxon>Vertebrata</taxon>
        <taxon>Euteleostomi</taxon>
        <taxon>Actinopterygii</taxon>
        <taxon>Neopterygii</taxon>
        <taxon>Teleostei</taxon>
        <taxon>Ostariophysi</taxon>
        <taxon>Cypriniformes</taxon>
        <taxon>Cyprinidae</taxon>
        <taxon>Labeoninae</taxon>
        <taxon>Labeonini</taxon>
        <taxon>Cirrhinus</taxon>
    </lineage>
</organism>
<accession>A0ABD0Q4U0</accession>
<dbReference type="Proteomes" id="UP001529510">
    <property type="component" value="Unassembled WGS sequence"/>
</dbReference>
<dbReference type="EMBL" id="JAMKFB020000011">
    <property type="protein sequence ID" value="KAL0181305.1"/>
    <property type="molecule type" value="Genomic_DNA"/>
</dbReference>
<feature type="non-terminal residue" evidence="1">
    <location>
        <position position="1"/>
    </location>
</feature>
<protein>
    <submittedName>
        <fullName evidence="1">Uncharacterized protein</fullName>
    </submittedName>
</protein>